<comment type="caution">
    <text evidence="2">The sequence shown here is derived from an EMBL/GenBank/DDBJ whole genome shotgun (WGS) entry which is preliminary data.</text>
</comment>
<evidence type="ECO:0000313" key="3">
    <source>
        <dbReference type="Proteomes" id="UP001488805"/>
    </source>
</evidence>
<dbReference type="Proteomes" id="UP001488805">
    <property type="component" value="Unassembled WGS sequence"/>
</dbReference>
<accession>A0AAW1EM20</accession>
<proteinExistence type="predicted"/>
<dbReference type="InterPro" id="IPR036397">
    <property type="entry name" value="RNaseH_sf"/>
</dbReference>
<evidence type="ECO:0008006" key="4">
    <source>
        <dbReference type="Google" id="ProtNLM"/>
    </source>
</evidence>
<evidence type="ECO:0000256" key="1">
    <source>
        <dbReference type="SAM" id="MobiDB-lite"/>
    </source>
</evidence>
<feature type="compositionally biased region" description="Basic and acidic residues" evidence="1">
    <location>
        <begin position="65"/>
        <end position="87"/>
    </location>
</feature>
<reference evidence="2 3" key="1">
    <citation type="journal article" date="2024" name="Genome Biol. Evol.">
        <title>Chromosome-level genome assembly of the viviparous eelpout Zoarces viviparus.</title>
        <authorList>
            <person name="Fuhrmann N."/>
            <person name="Brasseur M.V."/>
            <person name="Bakowski C.E."/>
            <person name="Podsiadlowski L."/>
            <person name="Prost S."/>
            <person name="Krehenwinkel H."/>
            <person name="Mayer C."/>
        </authorList>
    </citation>
    <scope>NUCLEOTIDE SEQUENCE [LARGE SCALE GENOMIC DNA]</scope>
    <source>
        <strain evidence="2">NO-MEL_2022_Ind0_liver</strain>
    </source>
</reference>
<protein>
    <recommendedName>
        <fullName evidence="4">Transposase</fullName>
    </recommendedName>
</protein>
<dbReference type="Gene3D" id="3.30.420.10">
    <property type="entry name" value="Ribonuclease H-like superfamily/Ribonuclease H"/>
    <property type="match status" value="1"/>
</dbReference>
<evidence type="ECO:0000313" key="2">
    <source>
        <dbReference type="EMBL" id="KAK9522504.1"/>
    </source>
</evidence>
<dbReference type="AlphaFoldDB" id="A0AAW1EM20"/>
<feature type="region of interest" description="Disordered" evidence="1">
    <location>
        <begin position="65"/>
        <end position="88"/>
    </location>
</feature>
<gene>
    <name evidence="2" type="ORF">VZT92_018962</name>
</gene>
<dbReference type="GO" id="GO:0003676">
    <property type="term" value="F:nucleic acid binding"/>
    <property type="evidence" value="ECO:0007669"/>
    <property type="project" value="InterPro"/>
</dbReference>
<organism evidence="2 3">
    <name type="scientific">Zoarces viviparus</name>
    <name type="common">Viviparous eelpout</name>
    <name type="synonym">Blennius viviparus</name>
    <dbReference type="NCBI Taxonomy" id="48416"/>
    <lineage>
        <taxon>Eukaryota</taxon>
        <taxon>Metazoa</taxon>
        <taxon>Chordata</taxon>
        <taxon>Craniata</taxon>
        <taxon>Vertebrata</taxon>
        <taxon>Euteleostomi</taxon>
        <taxon>Actinopterygii</taxon>
        <taxon>Neopterygii</taxon>
        <taxon>Teleostei</taxon>
        <taxon>Neoteleostei</taxon>
        <taxon>Acanthomorphata</taxon>
        <taxon>Eupercaria</taxon>
        <taxon>Perciformes</taxon>
        <taxon>Cottioidei</taxon>
        <taxon>Zoarcales</taxon>
        <taxon>Zoarcidae</taxon>
        <taxon>Zoarcinae</taxon>
        <taxon>Zoarces</taxon>
    </lineage>
</organism>
<sequence>MRKKMPRCDENIGDCSSPGLSSPFGEAWWFSEAGTDRPVRIEGRMNAAKYREVLEENLLQSARDLRPGRQLDFQHDNEPDHPAKTTLERPLVVLPKPGLEPYRKSVAKLAETYPRRLKALIAAKEASTKH</sequence>
<dbReference type="EMBL" id="JBCEZU010000221">
    <property type="protein sequence ID" value="KAK9522504.1"/>
    <property type="molecule type" value="Genomic_DNA"/>
</dbReference>
<keyword evidence="3" id="KW-1185">Reference proteome</keyword>
<name>A0AAW1EM20_ZOAVI</name>